<feature type="transmembrane region" description="Helical" evidence="8">
    <location>
        <begin position="115"/>
        <end position="132"/>
    </location>
</feature>
<feature type="transmembrane region" description="Helical" evidence="8">
    <location>
        <begin position="382"/>
        <end position="402"/>
    </location>
</feature>
<reference evidence="9 10" key="1">
    <citation type="journal article" date="2024" name="Nat. Commun.">
        <title>Phylogenomics reveals the evolutionary origins of lichenization in chlorophyte algae.</title>
        <authorList>
            <person name="Puginier C."/>
            <person name="Libourel C."/>
            <person name="Otte J."/>
            <person name="Skaloud P."/>
            <person name="Haon M."/>
            <person name="Grisel S."/>
            <person name="Petersen M."/>
            <person name="Berrin J.G."/>
            <person name="Delaux P.M."/>
            <person name="Dal Grande F."/>
            <person name="Keller J."/>
        </authorList>
    </citation>
    <scope>NUCLEOTIDE SEQUENCE [LARGE SCALE GENOMIC DNA]</scope>
    <source>
        <strain evidence="9 10">SAG 216-7</strain>
    </source>
</reference>
<evidence type="ECO:0000256" key="8">
    <source>
        <dbReference type="SAM" id="Phobius"/>
    </source>
</evidence>
<feature type="transmembrane region" description="Helical" evidence="8">
    <location>
        <begin position="438"/>
        <end position="459"/>
    </location>
</feature>
<feature type="transmembrane region" description="Helical" evidence="8">
    <location>
        <begin position="480"/>
        <end position="502"/>
    </location>
</feature>
<dbReference type="Proteomes" id="UP001491310">
    <property type="component" value="Unassembled WGS sequence"/>
</dbReference>
<gene>
    <name evidence="9" type="ORF">WJX75_007016</name>
</gene>
<evidence type="ECO:0000256" key="5">
    <source>
        <dbReference type="ARBA" id="ARBA00022989"/>
    </source>
</evidence>
<dbReference type="InterPro" id="IPR036259">
    <property type="entry name" value="MFS_trans_sf"/>
</dbReference>
<evidence type="ECO:0008006" key="11">
    <source>
        <dbReference type="Google" id="ProtNLM"/>
    </source>
</evidence>
<dbReference type="CDD" id="cd06173">
    <property type="entry name" value="MFS_MefA_like"/>
    <property type="match status" value="1"/>
</dbReference>
<evidence type="ECO:0000256" key="6">
    <source>
        <dbReference type="ARBA" id="ARBA00023136"/>
    </source>
</evidence>
<dbReference type="InterPro" id="IPR010290">
    <property type="entry name" value="TM_effector"/>
</dbReference>
<name>A0ABR2YJQ9_9CHLO</name>
<keyword evidence="4 8" id="KW-0812">Transmembrane</keyword>
<comment type="subcellular location">
    <subcellularLocation>
        <location evidence="1">Cell membrane</location>
        <topology evidence="1">Multi-pass membrane protein</topology>
    </subcellularLocation>
</comment>
<dbReference type="Pfam" id="PF05977">
    <property type="entry name" value="MFS_3"/>
    <property type="match status" value="1"/>
</dbReference>
<keyword evidence="2" id="KW-0813">Transport</keyword>
<feature type="transmembrane region" description="Helical" evidence="8">
    <location>
        <begin position="508"/>
        <end position="529"/>
    </location>
</feature>
<feature type="transmembrane region" description="Helical" evidence="8">
    <location>
        <begin position="179"/>
        <end position="201"/>
    </location>
</feature>
<keyword evidence="5 8" id="KW-1133">Transmembrane helix</keyword>
<keyword evidence="3" id="KW-1003">Cell membrane</keyword>
<proteinExistence type="predicted"/>
<dbReference type="PANTHER" id="PTHR43266:SF2">
    <property type="entry name" value="MAJOR FACILITATOR SUPERFAMILY (MFS) PROFILE DOMAIN-CONTAINING PROTEIN"/>
    <property type="match status" value="1"/>
</dbReference>
<comment type="caution">
    <text evidence="9">The sequence shown here is derived from an EMBL/GenBank/DDBJ whole genome shotgun (WGS) entry which is preliminary data.</text>
</comment>
<feature type="region of interest" description="Disordered" evidence="7">
    <location>
        <begin position="538"/>
        <end position="567"/>
    </location>
</feature>
<evidence type="ECO:0000313" key="9">
    <source>
        <dbReference type="EMBL" id="KAK9906732.1"/>
    </source>
</evidence>
<dbReference type="InterPro" id="IPR011701">
    <property type="entry name" value="MFS"/>
</dbReference>
<feature type="transmembrane region" description="Helical" evidence="8">
    <location>
        <begin position="91"/>
        <end position="109"/>
    </location>
</feature>
<accession>A0ABR2YJQ9</accession>
<evidence type="ECO:0000256" key="4">
    <source>
        <dbReference type="ARBA" id="ARBA00022692"/>
    </source>
</evidence>
<keyword evidence="10" id="KW-1185">Reference proteome</keyword>
<feature type="transmembrane region" description="Helical" evidence="8">
    <location>
        <begin position="59"/>
        <end position="79"/>
    </location>
</feature>
<evidence type="ECO:0000256" key="3">
    <source>
        <dbReference type="ARBA" id="ARBA00022475"/>
    </source>
</evidence>
<evidence type="ECO:0000256" key="1">
    <source>
        <dbReference type="ARBA" id="ARBA00004651"/>
    </source>
</evidence>
<sequence>MSENSEHEQQTLKSYYELLRDNKYFRIIWLGEVINNCGGWFNYVATLTVIERLAGERGLLVSLVLIVRMLPSLLLFPLAGVAADRYSREMVLILSNVTASLSVICFTLVQRAQDVWALYVLLFLQFSANSFYDPARRAITPMIVSKEKLPLATTLDSFAWSLVGAVGASLGGFAVSHVGPNLCFVIDAITYIISAYCAFCLKGMLAELRKKQEPVSDVEASQAPALHKATVELVAQPPKTAVSVALHGNEENLHSGDVVSAGNSSSAKPLYHLAEVNDGESERLIQARRVGHSSASTSGMDPAAAAAAEGAPQGVWQAVTGGFREELAALKEGAVYISAPKNRDAAAFALIKASGAVVWGASDILQVRFSNLRSMQSLGDSSTTLGLLFAAIGLACFMGPIISNRLTPPRKPHLLRACACSFVLFFAGYLLMSAAPNIWALIPSTIVRSMGSSVVWVYSTLLIQLRVPNQLQGRMMALEMAAYVVAESMSAIVGGMAFDLIGMSVRHVALLMSGIAAVSATLWVCYAAYQWPKGDIVRDDTGEEGEEEELLPRQRMSSASEVDESRV</sequence>
<protein>
    <recommendedName>
        <fullName evidence="11">MFS general substrate transporter</fullName>
    </recommendedName>
</protein>
<dbReference type="Pfam" id="PF07690">
    <property type="entry name" value="MFS_1"/>
    <property type="match status" value="1"/>
</dbReference>
<keyword evidence="6 8" id="KW-0472">Membrane</keyword>
<feature type="transmembrane region" description="Helical" evidence="8">
    <location>
        <begin position="345"/>
        <end position="362"/>
    </location>
</feature>
<feature type="transmembrane region" description="Helical" evidence="8">
    <location>
        <begin position="414"/>
        <end position="432"/>
    </location>
</feature>
<feature type="transmembrane region" description="Helical" evidence="8">
    <location>
        <begin position="153"/>
        <end position="173"/>
    </location>
</feature>
<evidence type="ECO:0000256" key="7">
    <source>
        <dbReference type="SAM" id="MobiDB-lite"/>
    </source>
</evidence>
<dbReference type="SUPFAM" id="SSF103473">
    <property type="entry name" value="MFS general substrate transporter"/>
    <property type="match status" value="1"/>
</dbReference>
<dbReference type="PANTHER" id="PTHR43266">
    <property type="entry name" value="MACROLIDE-EFFLUX PROTEIN"/>
    <property type="match status" value="1"/>
</dbReference>
<dbReference type="Gene3D" id="1.20.1250.20">
    <property type="entry name" value="MFS general substrate transporter like domains"/>
    <property type="match status" value="2"/>
</dbReference>
<dbReference type="EMBL" id="JALJOT010000010">
    <property type="protein sequence ID" value="KAK9906732.1"/>
    <property type="molecule type" value="Genomic_DNA"/>
</dbReference>
<evidence type="ECO:0000313" key="10">
    <source>
        <dbReference type="Proteomes" id="UP001491310"/>
    </source>
</evidence>
<evidence type="ECO:0000256" key="2">
    <source>
        <dbReference type="ARBA" id="ARBA00022448"/>
    </source>
</evidence>
<organism evidence="9 10">
    <name type="scientific">Coccomyxa subellipsoidea</name>
    <dbReference type="NCBI Taxonomy" id="248742"/>
    <lineage>
        <taxon>Eukaryota</taxon>
        <taxon>Viridiplantae</taxon>
        <taxon>Chlorophyta</taxon>
        <taxon>core chlorophytes</taxon>
        <taxon>Trebouxiophyceae</taxon>
        <taxon>Trebouxiophyceae incertae sedis</taxon>
        <taxon>Coccomyxaceae</taxon>
        <taxon>Coccomyxa</taxon>
    </lineage>
</organism>